<dbReference type="Proteomes" id="UP000053240">
    <property type="component" value="Unassembled WGS sequence"/>
</dbReference>
<feature type="chain" id="PRO_5005857217" evidence="1">
    <location>
        <begin position="20"/>
        <end position="129"/>
    </location>
</feature>
<reference evidence="2 3" key="1">
    <citation type="journal article" date="2015" name="Nat. Commun.">
        <title>Outbred genome sequencing and CRISPR/Cas9 gene editing in butterflies.</title>
        <authorList>
            <person name="Li X."/>
            <person name="Fan D."/>
            <person name="Zhang W."/>
            <person name="Liu G."/>
            <person name="Zhang L."/>
            <person name="Zhao L."/>
            <person name="Fang X."/>
            <person name="Chen L."/>
            <person name="Dong Y."/>
            <person name="Chen Y."/>
            <person name="Ding Y."/>
            <person name="Zhao R."/>
            <person name="Feng M."/>
            <person name="Zhu Y."/>
            <person name="Feng Y."/>
            <person name="Jiang X."/>
            <person name="Zhu D."/>
            <person name="Xiang H."/>
            <person name="Feng X."/>
            <person name="Li S."/>
            <person name="Wang J."/>
            <person name="Zhang G."/>
            <person name="Kronforst M.R."/>
            <person name="Wang W."/>
        </authorList>
    </citation>
    <scope>NUCLEOTIDE SEQUENCE [LARGE SCALE GENOMIC DNA]</scope>
    <source>
        <strain evidence="2">Ya'a_city_454_Pm</strain>
        <tissue evidence="2">Whole body</tissue>
    </source>
</reference>
<gene>
    <name evidence="2" type="ORF">RR48_05226</name>
</gene>
<dbReference type="AlphaFoldDB" id="A0A0N0PC81"/>
<dbReference type="KEGG" id="pmac:106712934"/>
<organism evidence="2 3">
    <name type="scientific">Papilio machaon</name>
    <name type="common">Old World swallowtail butterfly</name>
    <dbReference type="NCBI Taxonomy" id="76193"/>
    <lineage>
        <taxon>Eukaryota</taxon>
        <taxon>Metazoa</taxon>
        <taxon>Ecdysozoa</taxon>
        <taxon>Arthropoda</taxon>
        <taxon>Hexapoda</taxon>
        <taxon>Insecta</taxon>
        <taxon>Pterygota</taxon>
        <taxon>Neoptera</taxon>
        <taxon>Endopterygota</taxon>
        <taxon>Lepidoptera</taxon>
        <taxon>Glossata</taxon>
        <taxon>Ditrysia</taxon>
        <taxon>Papilionoidea</taxon>
        <taxon>Papilionidae</taxon>
        <taxon>Papilioninae</taxon>
        <taxon>Papilio</taxon>
    </lineage>
</organism>
<name>A0A0N0PC81_PAPMA</name>
<dbReference type="InParanoid" id="A0A0N0PC81"/>
<evidence type="ECO:0000313" key="2">
    <source>
        <dbReference type="EMBL" id="KPJ13117.1"/>
    </source>
</evidence>
<sequence>MVRLFNSIICLISLNYVQSKWLPSTRSTTQKPAEILYFPNSMEKNALKHFKIPNPAYCADMFKQAFDQQLIMPWWFYYCEDLRAKTEKNQNIIYNRYKSYLRQLQNLRRSGYNLPLVRTTKLLTRTKRV</sequence>
<accession>A0A0N0PC81</accession>
<keyword evidence="3" id="KW-1185">Reference proteome</keyword>
<evidence type="ECO:0000256" key="1">
    <source>
        <dbReference type="SAM" id="SignalP"/>
    </source>
</evidence>
<evidence type="ECO:0000313" key="3">
    <source>
        <dbReference type="Proteomes" id="UP000053240"/>
    </source>
</evidence>
<dbReference type="OrthoDB" id="7413146at2759"/>
<feature type="signal peptide" evidence="1">
    <location>
        <begin position="1"/>
        <end position="19"/>
    </location>
</feature>
<keyword evidence="1" id="KW-0732">Signal</keyword>
<proteinExistence type="predicted"/>
<protein>
    <submittedName>
        <fullName evidence="2">Uncharacterized protein</fullName>
    </submittedName>
</protein>
<dbReference type="EMBL" id="KQ460650">
    <property type="protein sequence ID" value="KPJ13117.1"/>
    <property type="molecule type" value="Genomic_DNA"/>
</dbReference>